<dbReference type="PANTHER" id="PTHR46679:SF3">
    <property type="entry name" value="GLUTAREDOXIN DOMAIN-CONTAINING PROTEIN"/>
    <property type="match status" value="1"/>
</dbReference>
<dbReference type="PRINTS" id="PR00160">
    <property type="entry name" value="GLUTAREDOXIN"/>
</dbReference>
<evidence type="ECO:0000313" key="6">
    <source>
        <dbReference type="Proteomes" id="UP001176961"/>
    </source>
</evidence>
<evidence type="ECO:0000256" key="1">
    <source>
        <dbReference type="ARBA" id="ARBA00002549"/>
    </source>
</evidence>
<evidence type="ECO:0000313" key="5">
    <source>
        <dbReference type="EMBL" id="CAJ0602505.1"/>
    </source>
</evidence>
<gene>
    <name evidence="5" type="ORF">CYNAS_LOCUS14488</name>
</gene>
<keyword evidence="3" id="KW-0676">Redox-active center</keyword>
<protein>
    <recommendedName>
        <fullName evidence="4">Glutaredoxin domain-containing protein</fullName>
    </recommendedName>
</protein>
<comment type="function">
    <text evidence="1">Has a glutathione-disulfide oxidoreductase activity in the presence of NADPH and glutathione reductase. Reduces low molecular weight disulfides and proteins.</text>
</comment>
<name>A0AA36H2D6_CYLNA</name>
<sequence length="126" mass="13919">MGSSSSTPVLSTESQEVKAEVAKHPVVVYTKNYCPYCTKAKNELKQDGVTYVEKDLSDASQNAHTKGLMELTHCKTVPQIFVCGKFIGGYAEMHARRKDLLGMIKECSTDGRIVDRTLSDSEKSKI</sequence>
<evidence type="ECO:0000256" key="3">
    <source>
        <dbReference type="ARBA" id="ARBA00023284"/>
    </source>
</evidence>
<dbReference type="Gene3D" id="3.40.30.10">
    <property type="entry name" value="Glutaredoxin"/>
    <property type="match status" value="1"/>
</dbReference>
<dbReference type="InterPro" id="IPR011767">
    <property type="entry name" value="GLR_AS"/>
</dbReference>
<dbReference type="PROSITE" id="PS00195">
    <property type="entry name" value="GLUTAREDOXIN_1"/>
    <property type="match status" value="1"/>
</dbReference>
<comment type="caution">
    <text evidence="5">The sequence shown here is derived from an EMBL/GenBank/DDBJ whole genome shotgun (WGS) entry which is preliminary data.</text>
</comment>
<dbReference type="GO" id="GO:0015035">
    <property type="term" value="F:protein-disulfide reductase activity"/>
    <property type="evidence" value="ECO:0007669"/>
    <property type="project" value="TreeGrafter"/>
</dbReference>
<keyword evidence="6" id="KW-1185">Reference proteome</keyword>
<dbReference type="PANTHER" id="PTHR46679">
    <property type="match status" value="1"/>
</dbReference>
<dbReference type="EMBL" id="CATQJL010000305">
    <property type="protein sequence ID" value="CAJ0602505.1"/>
    <property type="molecule type" value="Genomic_DNA"/>
</dbReference>
<evidence type="ECO:0000256" key="2">
    <source>
        <dbReference type="ARBA" id="ARBA00023157"/>
    </source>
</evidence>
<dbReference type="CDD" id="cd02066">
    <property type="entry name" value="GRX_family"/>
    <property type="match status" value="1"/>
</dbReference>
<reference evidence="5" key="1">
    <citation type="submission" date="2023-07" db="EMBL/GenBank/DDBJ databases">
        <authorList>
            <consortium name="CYATHOMIX"/>
        </authorList>
    </citation>
    <scope>NUCLEOTIDE SEQUENCE</scope>
    <source>
        <strain evidence="5">N/A</strain>
    </source>
</reference>
<accession>A0AA36H2D6</accession>
<dbReference type="SUPFAM" id="SSF52833">
    <property type="entry name" value="Thioredoxin-like"/>
    <property type="match status" value="1"/>
</dbReference>
<dbReference type="InterPro" id="IPR036249">
    <property type="entry name" value="Thioredoxin-like_sf"/>
</dbReference>
<feature type="domain" description="Glutaredoxin" evidence="4">
    <location>
        <begin position="26"/>
        <end position="87"/>
    </location>
</feature>
<proteinExistence type="predicted"/>
<keyword evidence="2" id="KW-1015">Disulfide bond</keyword>
<evidence type="ECO:0000259" key="4">
    <source>
        <dbReference type="Pfam" id="PF00462"/>
    </source>
</evidence>
<dbReference type="PROSITE" id="PS51354">
    <property type="entry name" value="GLUTAREDOXIN_2"/>
    <property type="match status" value="1"/>
</dbReference>
<dbReference type="Proteomes" id="UP001176961">
    <property type="component" value="Unassembled WGS sequence"/>
</dbReference>
<dbReference type="InterPro" id="IPR002109">
    <property type="entry name" value="Glutaredoxin"/>
</dbReference>
<dbReference type="InterPro" id="IPR014025">
    <property type="entry name" value="Glutaredoxin_subgr"/>
</dbReference>
<dbReference type="GO" id="GO:0005739">
    <property type="term" value="C:mitochondrion"/>
    <property type="evidence" value="ECO:0007669"/>
    <property type="project" value="TreeGrafter"/>
</dbReference>
<dbReference type="AlphaFoldDB" id="A0AA36H2D6"/>
<dbReference type="Pfam" id="PF00462">
    <property type="entry name" value="Glutaredoxin"/>
    <property type="match status" value="1"/>
</dbReference>
<organism evidence="5 6">
    <name type="scientific">Cylicocyclus nassatus</name>
    <name type="common">Nematode worm</name>
    <dbReference type="NCBI Taxonomy" id="53992"/>
    <lineage>
        <taxon>Eukaryota</taxon>
        <taxon>Metazoa</taxon>
        <taxon>Ecdysozoa</taxon>
        <taxon>Nematoda</taxon>
        <taxon>Chromadorea</taxon>
        <taxon>Rhabditida</taxon>
        <taxon>Rhabditina</taxon>
        <taxon>Rhabditomorpha</taxon>
        <taxon>Strongyloidea</taxon>
        <taxon>Strongylidae</taxon>
        <taxon>Cylicocyclus</taxon>
    </lineage>
</organism>